<evidence type="ECO:0000313" key="3">
    <source>
        <dbReference type="Proteomes" id="UP000683360"/>
    </source>
</evidence>
<dbReference type="AlphaFoldDB" id="A0A8S3RBQ3"/>
<proteinExistence type="predicted"/>
<name>A0A8S3RBQ3_MYTED</name>
<sequence>MSNKDLKKENKKPKKSKYYIDLSRREIKNSNIHLKKGNKELKKSNIDLKKGNKELKKGNKDFKLEINNEEKSSIHRENKELKNILLDKVSEVKRLETRLEEYAAELEGIPSLKSRIEHLQTDNAELEKRLNEAAGNKLRDNNPNIADLSDINRPTSLAEKFSSLYTDEYTDAIEVIMRMTWMGQLVGSTFDWLKKCYEWCQRLAKEQRETLINRSRFMENHGVCIILD</sequence>
<feature type="coiled-coil region" evidence="1">
    <location>
        <begin position="52"/>
        <end position="136"/>
    </location>
</feature>
<organism evidence="2 3">
    <name type="scientific">Mytilus edulis</name>
    <name type="common">Blue mussel</name>
    <dbReference type="NCBI Taxonomy" id="6550"/>
    <lineage>
        <taxon>Eukaryota</taxon>
        <taxon>Metazoa</taxon>
        <taxon>Spiralia</taxon>
        <taxon>Lophotrochozoa</taxon>
        <taxon>Mollusca</taxon>
        <taxon>Bivalvia</taxon>
        <taxon>Autobranchia</taxon>
        <taxon>Pteriomorphia</taxon>
        <taxon>Mytilida</taxon>
        <taxon>Mytiloidea</taxon>
        <taxon>Mytilidae</taxon>
        <taxon>Mytilinae</taxon>
        <taxon>Mytilus</taxon>
    </lineage>
</organism>
<reference evidence="2" key="1">
    <citation type="submission" date="2021-03" db="EMBL/GenBank/DDBJ databases">
        <authorList>
            <person name="Bekaert M."/>
        </authorList>
    </citation>
    <scope>NUCLEOTIDE SEQUENCE</scope>
</reference>
<gene>
    <name evidence="2" type="ORF">MEDL_17064</name>
</gene>
<evidence type="ECO:0000313" key="2">
    <source>
        <dbReference type="EMBL" id="CAG2202504.1"/>
    </source>
</evidence>
<dbReference type="EMBL" id="CAJPWZ010000891">
    <property type="protein sequence ID" value="CAG2202504.1"/>
    <property type="molecule type" value="Genomic_DNA"/>
</dbReference>
<comment type="caution">
    <text evidence="2">The sequence shown here is derived from an EMBL/GenBank/DDBJ whole genome shotgun (WGS) entry which is preliminary data.</text>
</comment>
<evidence type="ECO:0000256" key="1">
    <source>
        <dbReference type="SAM" id="Coils"/>
    </source>
</evidence>
<dbReference type="Proteomes" id="UP000683360">
    <property type="component" value="Unassembled WGS sequence"/>
</dbReference>
<keyword evidence="3" id="KW-1185">Reference proteome</keyword>
<accession>A0A8S3RBQ3</accession>
<keyword evidence="1" id="KW-0175">Coiled coil</keyword>
<protein>
    <submittedName>
        <fullName evidence="2">Uncharacterized protein</fullName>
    </submittedName>
</protein>
<dbReference type="OrthoDB" id="6159929at2759"/>